<evidence type="ECO:0000256" key="3">
    <source>
        <dbReference type="ARBA" id="ARBA00022723"/>
    </source>
</evidence>
<dbReference type="EMBL" id="CP012275">
    <property type="protein sequence ID" value="AMV62697.1"/>
    <property type="molecule type" value="Genomic_DNA"/>
</dbReference>
<keyword evidence="3 8" id="KW-0479">Metal-binding</keyword>
<feature type="domain" description="4'-phosphopantetheinyl transferase" evidence="9">
    <location>
        <begin position="5"/>
        <end position="110"/>
    </location>
</feature>
<feature type="binding site" evidence="8">
    <location>
        <position position="58"/>
    </location>
    <ligand>
        <name>Mg(2+)</name>
        <dbReference type="ChEBI" id="CHEBI:18420"/>
    </ligand>
</feature>
<organism evidence="10 13">
    <name type="scientific">Pediococcus damnosus</name>
    <dbReference type="NCBI Taxonomy" id="51663"/>
    <lineage>
        <taxon>Bacteria</taxon>
        <taxon>Bacillati</taxon>
        <taxon>Bacillota</taxon>
        <taxon>Bacilli</taxon>
        <taxon>Lactobacillales</taxon>
        <taxon>Lactobacillaceae</taxon>
        <taxon>Pediococcus</taxon>
    </lineage>
</organism>
<comment type="cofactor">
    <cofactor evidence="8">
        <name>Mg(2+)</name>
        <dbReference type="ChEBI" id="CHEBI:18420"/>
    </cofactor>
</comment>
<keyword evidence="5 8" id="KW-0460">Magnesium</keyword>
<evidence type="ECO:0000259" key="9">
    <source>
        <dbReference type="Pfam" id="PF01648"/>
    </source>
</evidence>
<comment type="subcellular location">
    <subcellularLocation>
        <location evidence="8">Cytoplasm</location>
    </subcellularLocation>
</comment>
<dbReference type="OrthoDB" id="517356at2"/>
<dbReference type="GO" id="GO:0000287">
    <property type="term" value="F:magnesium ion binding"/>
    <property type="evidence" value="ECO:0007669"/>
    <property type="project" value="UniProtKB-UniRule"/>
</dbReference>
<dbReference type="NCBIfam" id="TIGR00516">
    <property type="entry name" value="acpS"/>
    <property type="match status" value="1"/>
</dbReference>
<keyword evidence="12" id="KW-1185">Reference proteome</keyword>
<dbReference type="Proteomes" id="UP000076405">
    <property type="component" value="Chromosome"/>
</dbReference>
<evidence type="ECO:0000313" key="12">
    <source>
        <dbReference type="Proteomes" id="UP000076244"/>
    </source>
</evidence>
<dbReference type="SUPFAM" id="SSF56214">
    <property type="entry name" value="4'-phosphopantetheinyl transferase"/>
    <property type="match status" value="1"/>
</dbReference>
<evidence type="ECO:0000313" key="10">
    <source>
        <dbReference type="EMBL" id="AMV62697.1"/>
    </source>
</evidence>
<keyword evidence="7 8" id="KW-0275">Fatty acid biosynthesis</keyword>
<dbReference type="GO" id="GO:0008897">
    <property type="term" value="F:holo-[acyl-carrier-protein] synthase activity"/>
    <property type="evidence" value="ECO:0007669"/>
    <property type="project" value="UniProtKB-UniRule"/>
</dbReference>
<protein>
    <recommendedName>
        <fullName evidence="8">Holo-[acyl-carrier-protein] synthase</fullName>
        <shortName evidence="8">Holo-ACP synthase</shortName>
        <ecNumber evidence="8">2.7.8.7</ecNumber>
    </recommendedName>
    <alternativeName>
        <fullName evidence="8">4'-phosphopantetheinyl transferase AcpS</fullName>
    </alternativeName>
</protein>
<comment type="catalytic activity">
    <reaction evidence="8">
        <text>apo-[ACP] + CoA = holo-[ACP] + adenosine 3',5'-bisphosphate + H(+)</text>
        <dbReference type="Rhea" id="RHEA:12068"/>
        <dbReference type="Rhea" id="RHEA-COMP:9685"/>
        <dbReference type="Rhea" id="RHEA-COMP:9690"/>
        <dbReference type="ChEBI" id="CHEBI:15378"/>
        <dbReference type="ChEBI" id="CHEBI:29999"/>
        <dbReference type="ChEBI" id="CHEBI:57287"/>
        <dbReference type="ChEBI" id="CHEBI:58343"/>
        <dbReference type="ChEBI" id="CHEBI:64479"/>
        <dbReference type="EC" id="2.7.8.7"/>
    </reaction>
</comment>
<dbReference type="GO" id="GO:0006633">
    <property type="term" value="P:fatty acid biosynthetic process"/>
    <property type="evidence" value="ECO:0007669"/>
    <property type="project" value="UniProtKB-UniRule"/>
</dbReference>
<dbReference type="RefSeq" id="WP_046871608.1">
    <property type="nucleotide sequence ID" value="NZ_BAAAXI010000184.1"/>
</dbReference>
<evidence type="ECO:0000256" key="1">
    <source>
        <dbReference type="ARBA" id="ARBA00022516"/>
    </source>
</evidence>
<accession>A0A0R2HKP9</accession>
<feature type="binding site" evidence="8">
    <location>
        <position position="8"/>
    </location>
    <ligand>
        <name>Mg(2+)</name>
        <dbReference type="ChEBI" id="CHEBI:18420"/>
    </ligand>
</feature>
<dbReference type="Proteomes" id="UP000076244">
    <property type="component" value="Chromosome"/>
</dbReference>
<keyword evidence="6 8" id="KW-0443">Lipid metabolism</keyword>
<evidence type="ECO:0000256" key="5">
    <source>
        <dbReference type="ARBA" id="ARBA00022842"/>
    </source>
</evidence>
<dbReference type="EC" id="2.7.8.7" evidence="8"/>
<dbReference type="Pfam" id="PF01648">
    <property type="entry name" value="ACPS"/>
    <property type="match status" value="1"/>
</dbReference>
<keyword evidence="4 8" id="KW-0276">Fatty acid metabolism</keyword>
<comment type="similarity">
    <text evidence="8">Belongs to the P-Pant transferase superfamily. AcpS family.</text>
</comment>
<evidence type="ECO:0000256" key="6">
    <source>
        <dbReference type="ARBA" id="ARBA00023098"/>
    </source>
</evidence>
<evidence type="ECO:0000256" key="7">
    <source>
        <dbReference type="ARBA" id="ARBA00023160"/>
    </source>
</evidence>
<evidence type="ECO:0000313" key="11">
    <source>
        <dbReference type="EMBL" id="AMV67418.1"/>
    </source>
</evidence>
<keyword evidence="8" id="KW-0963">Cytoplasm</keyword>
<dbReference type="InterPro" id="IPR002582">
    <property type="entry name" value="ACPS"/>
</dbReference>
<reference evidence="12 13" key="1">
    <citation type="journal article" date="2016" name="PLoS ONE">
        <title>The Identification of Novel Diagnostic Marker Genes for the Detection of Beer Spoiling Pediococcus damnosus Strains Using the BlAst Diagnostic Gene findEr.</title>
        <authorList>
            <person name="Behr J."/>
            <person name="Geissler A.J."/>
            <person name="Schmid J."/>
            <person name="Zehe A."/>
            <person name="Vogel R.F."/>
        </authorList>
    </citation>
    <scope>NUCLEOTIDE SEQUENCE [LARGE SCALE GENOMIC DNA]</scope>
    <source>
        <strain evidence="10 13">TMW 2.1533</strain>
        <strain evidence="11 12">TMW 2.1535</strain>
    </source>
</reference>
<dbReference type="InterPro" id="IPR008278">
    <property type="entry name" value="4-PPantetheinyl_Trfase_dom"/>
</dbReference>
<dbReference type="GO" id="GO:0005737">
    <property type="term" value="C:cytoplasm"/>
    <property type="evidence" value="ECO:0007669"/>
    <property type="project" value="UniProtKB-SubCell"/>
</dbReference>
<dbReference type="Gene3D" id="3.90.470.20">
    <property type="entry name" value="4'-phosphopantetheinyl transferase domain"/>
    <property type="match status" value="1"/>
</dbReference>
<evidence type="ECO:0000313" key="13">
    <source>
        <dbReference type="Proteomes" id="UP000076405"/>
    </source>
</evidence>
<dbReference type="InterPro" id="IPR004568">
    <property type="entry name" value="Ppantetheine-prot_Trfase_dom"/>
</dbReference>
<dbReference type="EMBL" id="CP012288">
    <property type="protein sequence ID" value="AMV67418.1"/>
    <property type="molecule type" value="Genomic_DNA"/>
</dbReference>
<dbReference type="NCBIfam" id="TIGR00556">
    <property type="entry name" value="pantethn_trn"/>
    <property type="match status" value="1"/>
</dbReference>
<sequence length="119" mass="13194">MIYGTGIDLTDIDRVTEVQARLPKFAERVLTPQELKVYQKYTGTRASEFLAGRFSAKESYSKALGTGIGSGVGFQDVEILDEASGRPKVKRQPFDGIAHVSISHTEHYVMTQMILEKKG</sequence>
<dbReference type="HAMAP" id="MF_00101">
    <property type="entry name" value="AcpS"/>
    <property type="match status" value="1"/>
</dbReference>
<keyword evidence="2 8" id="KW-0808">Transferase</keyword>
<name>A0A0R2HKP9_9LACO</name>
<dbReference type="InterPro" id="IPR037143">
    <property type="entry name" value="4-PPantetheinyl_Trfase_dom_sf"/>
</dbReference>
<dbReference type="AlphaFoldDB" id="A0A0R2HKP9"/>
<evidence type="ECO:0000256" key="4">
    <source>
        <dbReference type="ARBA" id="ARBA00022832"/>
    </source>
</evidence>
<evidence type="ECO:0000256" key="8">
    <source>
        <dbReference type="HAMAP-Rule" id="MF_00101"/>
    </source>
</evidence>
<dbReference type="GeneID" id="57276746"/>
<dbReference type="KEGG" id="pdm:ADU72_1491"/>
<evidence type="ECO:0000256" key="2">
    <source>
        <dbReference type="ARBA" id="ARBA00022679"/>
    </source>
</evidence>
<gene>
    <name evidence="8" type="primary">acpS</name>
    <name evidence="10" type="ORF">ADU70_1205</name>
    <name evidence="11" type="ORF">ADU72_1491</name>
</gene>
<proteinExistence type="inferred from homology"/>
<comment type="function">
    <text evidence="8">Transfers the 4'-phosphopantetheine moiety from coenzyme A to a Ser of acyl-carrier-protein.</text>
</comment>
<keyword evidence="1 8" id="KW-0444">Lipid biosynthesis</keyword>